<dbReference type="InterPro" id="IPR036271">
    <property type="entry name" value="Tet_transcr_reg_TetR-rel_C_sf"/>
</dbReference>
<dbReference type="Pfam" id="PF14246">
    <property type="entry name" value="TetR_C_7"/>
    <property type="match status" value="1"/>
</dbReference>
<evidence type="ECO:0000313" key="6">
    <source>
        <dbReference type="EMBL" id="PWB94161.1"/>
    </source>
</evidence>
<dbReference type="PANTHER" id="PTHR30055:SF146">
    <property type="entry name" value="HTH-TYPE TRANSCRIPTIONAL DUAL REGULATOR CECR"/>
    <property type="match status" value="1"/>
</dbReference>
<dbReference type="FunFam" id="1.10.10.60:FF:000141">
    <property type="entry name" value="TetR family transcriptional regulator"/>
    <property type="match status" value="1"/>
</dbReference>
<name>A0A2U1SRC1_METSR</name>
<dbReference type="OrthoDB" id="9816431at2"/>
<protein>
    <submittedName>
        <fullName evidence="6">TetR/AcrR family transcriptional regulator</fullName>
    </submittedName>
</protein>
<dbReference type="InterPro" id="IPR001647">
    <property type="entry name" value="HTH_TetR"/>
</dbReference>
<dbReference type="Gene3D" id="1.10.10.60">
    <property type="entry name" value="Homeodomain-like"/>
    <property type="match status" value="1"/>
</dbReference>
<evidence type="ECO:0000256" key="2">
    <source>
        <dbReference type="ARBA" id="ARBA00023125"/>
    </source>
</evidence>
<evidence type="ECO:0000256" key="4">
    <source>
        <dbReference type="PROSITE-ProRule" id="PRU00335"/>
    </source>
</evidence>
<evidence type="ECO:0000256" key="1">
    <source>
        <dbReference type="ARBA" id="ARBA00023015"/>
    </source>
</evidence>
<proteinExistence type="predicted"/>
<reference evidence="6 7" key="1">
    <citation type="journal article" date="2018" name="Appl. Microbiol. Biotechnol.">
        <title>Co-cultivation of the strictly anaerobic methanogen Methanosarcina barkeri with aerobic methanotrophs in an oxygen-limited membrane bioreactor.</title>
        <authorList>
            <person name="In 't Zandt M.H."/>
            <person name="van den Bosch T.J.M."/>
            <person name="Rijkers R."/>
            <person name="van Kessel M.A.H.J."/>
            <person name="Jetten M.S.M."/>
            <person name="Welte C.U."/>
        </authorList>
    </citation>
    <scope>NUCLEOTIDE SEQUENCE [LARGE SCALE GENOMIC DNA]</scope>
    <source>
        <strain evidence="6 7">DSM 17706</strain>
    </source>
</reference>
<feature type="DNA-binding region" description="H-T-H motif" evidence="4">
    <location>
        <begin position="42"/>
        <end position="61"/>
    </location>
</feature>
<dbReference type="InterPro" id="IPR039536">
    <property type="entry name" value="TetR_C_Proteobacteria"/>
</dbReference>
<dbReference type="PROSITE" id="PS01081">
    <property type="entry name" value="HTH_TETR_1"/>
    <property type="match status" value="1"/>
</dbReference>
<evidence type="ECO:0000259" key="5">
    <source>
        <dbReference type="PROSITE" id="PS50977"/>
    </source>
</evidence>
<gene>
    <name evidence="6" type="ORF">C5689_09515</name>
</gene>
<dbReference type="SUPFAM" id="SSF46689">
    <property type="entry name" value="Homeodomain-like"/>
    <property type="match status" value="1"/>
</dbReference>
<dbReference type="InterPro" id="IPR023772">
    <property type="entry name" value="DNA-bd_HTH_TetR-type_CS"/>
</dbReference>
<dbReference type="RefSeq" id="WP_108917039.1">
    <property type="nucleotide sequence ID" value="NZ_BGJY01000001.1"/>
</dbReference>
<dbReference type="PANTHER" id="PTHR30055">
    <property type="entry name" value="HTH-TYPE TRANSCRIPTIONAL REGULATOR RUTR"/>
    <property type="match status" value="1"/>
</dbReference>
<dbReference type="GO" id="GO:0003700">
    <property type="term" value="F:DNA-binding transcription factor activity"/>
    <property type="evidence" value="ECO:0007669"/>
    <property type="project" value="TreeGrafter"/>
</dbReference>
<dbReference type="EMBL" id="PUIV01000011">
    <property type="protein sequence ID" value="PWB94161.1"/>
    <property type="molecule type" value="Genomic_DNA"/>
</dbReference>
<dbReference type="AlphaFoldDB" id="A0A2U1SRC1"/>
<comment type="caution">
    <text evidence="6">The sequence shown here is derived from an EMBL/GenBank/DDBJ whole genome shotgun (WGS) entry which is preliminary data.</text>
</comment>
<organism evidence="6 7">
    <name type="scientific">Methylosinus sporium</name>
    <dbReference type="NCBI Taxonomy" id="428"/>
    <lineage>
        <taxon>Bacteria</taxon>
        <taxon>Pseudomonadati</taxon>
        <taxon>Pseudomonadota</taxon>
        <taxon>Alphaproteobacteria</taxon>
        <taxon>Hyphomicrobiales</taxon>
        <taxon>Methylocystaceae</taxon>
        <taxon>Methylosinus</taxon>
    </lineage>
</organism>
<dbReference type="PROSITE" id="PS50977">
    <property type="entry name" value="HTH_TETR_2"/>
    <property type="match status" value="1"/>
</dbReference>
<dbReference type="Gene3D" id="1.10.357.10">
    <property type="entry name" value="Tetracycline Repressor, domain 2"/>
    <property type="match status" value="1"/>
</dbReference>
<feature type="domain" description="HTH tetR-type" evidence="5">
    <location>
        <begin position="19"/>
        <end position="79"/>
    </location>
</feature>
<keyword evidence="7" id="KW-1185">Reference proteome</keyword>
<dbReference type="SUPFAM" id="SSF48498">
    <property type="entry name" value="Tetracyclin repressor-like, C-terminal domain"/>
    <property type="match status" value="1"/>
</dbReference>
<dbReference type="InterPro" id="IPR050109">
    <property type="entry name" value="HTH-type_TetR-like_transc_reg"/>
</dbReference>
<evidence type="ECO:0000256" key="3">
    <source>
        <dbReference type="ARBA" id="ARBA00023163"/>
    </source>
</evidence>
<sequence>MTEGAGSTATEACAEHVPNRKECQILSAARTQFLEQGFADTSMDAIARAAGVSKATLYAYFPSKEALFRNLIEIECSQKCTDVPEPDFGAGVEQALRELCGHFVARFLTKEWAAFFQAVSSERWRYPELCHLYFNSGKQNVLDLVSNYLEEAKARGLLAIDDAQMAAEHLLHLTVSDLPMRVALGLDLRSEAEYQRVMESGLAVFLKAYKA</sequence>
<accession>A0A2U1SRC1</accession>
<dbReference type="GO" id="GO:0000976">
    <property type="term" value="F:transcription cis-regulatory region binding"/>
    <property type="evidence" value="ECO:0007669"/>
    <property type="project" value="TreeGrafter"/>
</dbReference>
<dbReference type="PRINTS" id="PR00455">
    <property type="entry name" value="HTHTETR"/>
</dbReference>
<keyword evidence="1" id="KW-0805">Transcription regulation</keyword>
<keyword evidence="2 4" id="KW-0238">DNA-binding</keyword>
<evidence type="ECO:0000313" key="7">
    <source>
        <dbReference type="Proteomes" id="UP000245137"/>
    </source>
</evidence>
<dbReference type="InterPro" id="IPR009057">
    <property type="entry name" value="Homeodomain-like_sf"/>
</dbReference>
<dbReference type="Proteomes" id="UP000245137">
    <property type="component" value="Unassembled WGS sequence"/>
</dbReference>
<dbReference type="Pfam" id="PF00440">
    <property type="entry name" value="TetR_N"/>
    <property type="match status" value="1"/>
</dbReference>
<keyword evidence="3" id="KW-0804">Transcription</keyword>